<dbReference type="RefSeq" id="WP_147828274.1">
    <property type="nucleotide sequence ID" value="NZ_BPQG01000018.1"/>
</dbReference>
<dbReference type="PANTHER" id="PTHR36558">
    <property type="entry name" value="GLR1098 PROTEIN"/>
    <property type="match status" value="1"/>
</dbReference>
<sequence>MAVAAKRDDRMGVAEYQDWVAGRPDDERWELLDGEPVLMPPPSERHQTIVFTLSRRLAELVEPKGCRVVPGIAIVSRHMHDFAPIPDVVVRCGPILPDGYASDPVLVAEVLSPSTMSADRGRKTDFYRAVESLQVFLIVYQDEPRVEVWRRQEGNAWRKQALDLDGAIELPEFGGALPVATVFAGLSF</sequence>
<reference evidence="2 3" key="1">
    <citation type="journal article" date="2021" name="Front. Microbiol.">
        <title>Comprehensive Comparative Genomics and Phenotyping of Methylobacterium Species.</title>
        <authorList>
            <person name="Alessa O."/>
            <person name="Ogura Y."/>
            <person name="Fujitani Y."/>
            <person name="Takami H."/>
            <person name="Hayashi T."/>
            <person name="Sahin N."/>
            <person name="Tani A."/>
        </authorList>
    </citation>
    <scope>NUCLEOTIDE SEQUENCE [LARGE SCALE GENOMIC DNA]</scope>
    <source>
        <strain evidence="2 3">DSM 23679</strain>
    </source>
</reference>
<organism evidence="2 3">
    <name type="scientific">Methylobacterium cerastii</name>
    <dbReference type="NCBI Taxonomy" id="932741"/>
    <lineage>
        <taxon>Bacteria</taxon>
        <taxon>Pseudomonadati</taxon>
        <taxon>Pseudomonadota</taxon>
        <taxon>Alphaproteobacteria</taxon>
        <taxon>Hyphomicrobiales</taxon>
        <taxon>Methylobacteriaceae</taxon>
        <taxon>Methylobacterium</taxon>
    </lineage>
</organism>
<feature type="domain" description="Putative restriction endonuclease" evidence="1">
    <location>
        <begin position="14"/>
        <end position="170"/>
    </location>
</feature>
<dbReference type="Pfam" id="PF05685">
    <property type="entry name" value="Uma2"/>
    <property type="match status" value="1"/>
</dbReference>
<dbReference type="InterPro" id="IPR008538">
    <property type="entry name" value="Uma2"/>
</dbReference>
<dbReference type="EMBL" id="BPQG01000018">
    <property type="protein sequence ID" value="GJD43533.1"/>
    <property type="molecule type" value="Genomic_DNA"/>
</dbReference>
<protein>
    <recommendedName>
        <fullName evidence="1">Putative restriction endonuclease domain-containing protein</fullName>
    </recommendedName>
</protein>
<dbReference type="InterPro" id="IPR012296">
    <property type="entry name" value="Nuclease_put_TT1808"/>
</dbReference>
<dbReference type="CDD" id="cd06260">
    <property type="entry name" value="DUF820-like"/>
    <property type="match status" value="1"/>
</dbReference>
<evidence type="ECO:0000313" key="3">
    <source>
        <dbReference type="Proteomes" id="UP001055117"/>
    </source>
</evidence>
<comment type="caution">
    <text evidence="2">The sequence shown here is derived from an EMBL/GenBank/DDBJ whole genome shotgun (WGS) entry which is preliminary data.</text>
</comment>
<gene>
    <name evidence="2" type="ORF">AFCDBAGC_1385</name>
</gene>
<accession>A0ABQ4QE94</accession>
<proteinExistence type="predicted"/>
<dbReference type="PANTHER" id="PTHR36558:SF1">
    <property type="entry name" value="RESTRICTION ENDONUCLEASE DOMAIN-CONTAINING PROTEIN-RELATED"/>
    <property type="match status" value="1"/>
</dbReference>
<dbReference type="Proteomes" id="UP001055117">
    <property type="component" value="Unassembled WGS sequence"/>
</dbReference>
<dbReference type="Gene3D" id="3.90.1570.10">
    <property type="entry name" value="tt1808, chain A"/>
    <property type="match status" value="1"/>
</dbReference>
<name>A0ABQ4QE94_9HYPH</name>
<keyword evidence="3" id="KW-1185">Reference proteome</keyword>
<evidence type="ECO:0000313" key="2">
    <source>
        <dbReference type="EMBL" id="GJD43533.1"/>
    </source>
</evidence>
<dbReference type="InterPro" id="IPR011335">
    <property type="entry name" value="Restrct_endonuc-II-like"/>
</dbReference>
<dbReference type="SUPFAM" id="SSF52980">
    <property type="entry name" value="Restriction endonuclease-like"/>
    <property type="match status" value="1"/>
</dbReference>
<evidence type="ECO:0000259" key="1">
    <source>
        <dbReference type="Pfam" id="PF05685"/>
    </source>
</evidence>